<dbReference type="STRING" id="697581.TCARB_1376"/>
<accession>A0A3G1A682</accession>
<organism evidence="1 2">
    <name type="scientific">Thermofilum adornatum 1505</name>
    <dbReference type="NCBI Taxonomy" id="697581"/>
    <lineage>
        <taxon>Archaea</taxon>
        <taxon>Thermoproteota</taxon>
        <taxon>Thermoprotei</taxon>
        <taxon>Thermofilales</taxon>
        <taxon>Thermofilaceae</taxon>
        <taxon>Thermofilum</taxon>
    </lineage>
</organism>
<reference evidence="2" key="1">
    <citation type="book" date="2010" name="EXTREMOPHILES" publisher="0:0-0">
        <title>Complete genome sequences of ten hyperthermophilic archaea reveal their metabolic capabilities and possible ecological roles.</title>
        <editorList>
            <person name="?"/>
        </editorList>
        <authorList>
            <person name="Ravin N.V."/>
            <person name="Mardanov A.V."/>
            <person name="Bonch-Osmolovskaya E.A."/>
            <person name="Skryabin K.G."/>
        </authorList>
    </citation>
    <scope>NUCLEOTIDE SEQUENCE [LARGE SCALE GENOMIC DNA]</scope>
    <source>
        <strain evidence="2">1505</strain>
    </source>
</reference>
<sequence length="219" mass="25780">MYWIPENTENEIKSILKSSLYKYFTDLSEQEAEYLFSIAYSDFINYVAVTRDFIFDENYEEETLVAIQYIYQNQPLVLNDMLSEWLEVWSLKWKQRVKLAVKEDESSKINEEVEKKVQGVLPSIPELYEWFKRYAIGSLIRHGEVCFTGLLAETVVKEIIFKILSSQDPAEAIRFLKENPAFVLNEITKKVKELSAYRGNLVIVRLNPLFFESQRGEPF</sequence>
<gene>
    <name evidence="1" type="ORF">TCARB_1376</name>
</gene>
<protein>
    <submittedName>
        <fullName evidence="1">Uncharacterized protein</fullName>
    </submittedName>
</protein>
<dbReference type="KEGG" id="tcb:TCARB_1376"/>
<name>A0A3G1A682_9CREN</name>
<evidence type="ECO:0000313" key="1">
    <source>
        <dbReference type="EMBL" id="AJB42422.1"/>
    </source>
</evidence>
<proteinExistence type="predicted"/>
<dbReference type="Proteomes" id="UP000266720">
    <property type="component" value="Chromosome"/>
</dbReference>
<dbReference type="AlphaFoldDB" id="A0A3G1A682"/>
<dbReference type="GeneID" id="25406782"/>
<dbReference type="RefSeq" id="WP_020961987.1">
    <property type="nucleotide sequence ID" value="NZ_CP007493.1"/>
</dbReference>
<dbReference type="EMBL" id="CP007493">
    <property type="protein sequence ID" value="AJB42422.1"/>
    <property type="molecule type" value="Genomic_DNA"/>
</dbReference>
<dbReference type="GeneID" id="16572940"/>
<evidence type="ECO:0000313" key="2">
    <source>
        <dbReference type="Proteomes" id="UP000266720"/>
    </source>
</evidence>